<dbReference type="OrthoDB" id="77878at2759"/>
<evidence type="ECO:0000313" key="2">
    <source>
        <dbReference type="Proteomes" id="UP000813385"/>
    </source>
</evidence>
<accession>A0A8K0TDI4</accession>
<proteinExistence type="predicted"/>
<comment type="caution">
    <text evidence="1">The sequence shown here is derived from an EMBL/GenBank/DDBJ whole genome shotgun (WGS) entry which is preliminary data.</text>
</comment>
<protein>
    <submittedName>
        <fullName evidence="1">Uncharacterized protein</fullName>
    </submittedName>
</protein>
<reference evidence="1" key="1">
    <citation type="journal article" date="2021" name="Nat. Commun.">
        <title>Genetic determinants of endophytism in the Arabidopsis root mycobiome.</title>
        <authorList>
            <person name="Mesny F."/>
            <person name="Miyauchi S."/>
            <person name="Thiergart T."/>
            <person name="Pickel B."/>
            <person name="Atanasova L."/>
            <person name="Karlsson M."/>
            <person name="Huettel B."/>
            <person name="Barry K.W."/>
            <person name="Haridas S."/>
            <person name="Chen C."/>
            <person name="Bauer D."/>
            <person name="Andreopoulos W."/>
            <person name="Pangilinan J."/>
            <person name="LaButti K."/>
            <person name="Riley R."/>
            <person name="Lipzen A."/>
            <person name="Clum A."/>
            <person name="Drula E."/>
            <person name="Henrissat B."/>
            <person name="Kohler A."/>
            <person name="Grigoriev I.V."/>
            <person name="Martin F.M."/>
            <person name="Hacquard S."/>
        </authorList>
    </citation>
    <scope>NUCLEOTIDE SEQUENCE</scope>
    <source>
        <strain evidence="1">MPI-CAGE-AT-0016</strain>
    </source>
</reference>
<dbReference type="PANTHER" id="PTHR12265">
    <property type="entry name" value="TRANSMEMBRANE PROTEIN 53"/>
    <property type="match status" value="1"/>
</dbReference>
<dbReference type="AlphaFoldDB" id="A0A8K0TDI4"/>
<evidence type="ECO:0000313" key="1">
    <source>
        <dbReference type="EMBL" id="KAH7361462.1"/>
    </source>
</evidence>
<dbReference type="InterPro" id="IPR008547">
    <property type="entry name" value="DUF829_TMEM53"/>
</dbReference>
<name>A0A8K0TDI4_9PEZI</name>
<keyword evidence="2" id="KW-1185">Reference proteome</keyword>
<dbReference type="EMBL" id="JAGPXD010000003">
    <property type="protein sequence ID" value="KAH7361462.1"/>
    <property type="molecule type" value="Genomic_DNA"/>
</dbReference>
<dbReference type="PANTHER" id="PTHR12265:SF14">
    <property type="entry name" value="INDOLE-DITERPENE BIOSYNTHESIS PROTEIN PAXU"/>
    <property type="match status" value="1"/>
</dbReference>
<gene>
    <name evidence="1" type="ORF">B0T11DRAFT_327647</name>
</gene>
<dbReference type="Pfam" id="PF05705">
    <property type="entry name" value="DUF829"/>
    <property type="match status" value="1"/>
</dbReference>
<dbReference type="InterPro" id="IPR029058">
    <property type="entry name" value="AB_hydrolase_fold"/>
</dbReference>
<sequence>MSRKLPMIPGFKAVNEVILVSEPSDQPIPALHPETILIYGWGDGLPKHVAKYAEGYRVLFPHSRQIVILGPIWKSLFAPLADRTAAMVPVVDALEEIHGPAFHQAAVKPRILIHTMSNTGASNYAVTLNAYRIRHEAPLPHALFTLDSTPGSPYMTRKTLHQWAHAMTLGTAAWFPWPFFVTQAMWTFVLITTRVWGWLTGNEFAGVYAVKTADNEDYETKEAKRLYLYSHADTIISSDDIEMFSAAAKETGYQVRGEIFEGTNHVGHMRQHPEQYWSAIASSWRWALNEEK</sequence>
<dbReference type="SUPFAM" id="SSF53474">
    <property type="entry name" value="alpha/beta-Hydrolases"/>
    <property type="match status" value="1"/>
</dbReference>
<dbReference type="Proteomes" id="UP000813385">
    <property type="component" value="Unassembled WGS sequence"/>
</dbReference>
<organism evidence="1 2">
    <name type="scientific">Plectosphaerella cucumerina</name>
    <dbReference type="NCBI Taxonomy" id="40658"/>
    <lineage>
        <taxon>Eukaryota</taxon>
        <taxon>Fungi</taxon>
        <taxon>Dikarya</taxon>
        <taxon>Ascomycota</taxon>
        <taxon>Pezizomycotina</taxon>
        <taxon>Sordariomycetes</taxon>
        <taxon>Hypocreomycetidae</taxon>
        <taxon>Glomerellales</taxon>
        <taxon>Plectosphaerellaceae</taxon>
        <taxon>Plectosphaerella</taxon>
    </lineage>
</organism>